<dbReference type="PROSITE" id="PS51482">
    <property type="entry name" value="DEGV"/>
    <property type="match status" value="1"/>
</dbReference>
<evidence type="ECO:0000256" key="1">
    <source>
        <dbReference type="ARBA" id="ARBA00023121"/>
    </source>
</evidence>
<dbReference type="Gene3D" id="3.30.1180.10">
    <property type="match status" value="1"/>
</dbReference>
<dbReference type="STRING" id="1802591.A2113_02850"/>
<protein>
    <recommendedName>
        <fullName evidence="4">Fatty acid-binding protein DegV</fullName>
    </recommendedName>
</protein>
<dbReference type="InterPro" id="IPR043168">
    <property type="entry name" value="DegV_C"/>
</dbReference>
<dbReference type="InterPro" id="IPR003797">
    <property type="entry name" value="DegV"/>
</dbReference>
<keyword evidence="1" id="KW-0446">Lipid-binding</keyword>
<dbReference type="PANTHER" id="PTHR33434:SF2">
    <property type="entry name" value="FATTY ACID-BINDING PROTEIN TM_1468"/>
    <property type="match status" value="1"/>
</dbReference>
<dbReference type="GO" id="GO:0008289">
    <property type="term" value="F:lipid binding"/>
    <property type="evidence" value="ECO:0007669"/>
    <property type="project" value="UniProtKB-KW"/>
</dbReference>
<gene>
    <name evidence="2" type="ORF">A2113_02850</name>
</gene>
<dbReference type="PANTHER" id="PTHR33434">
    <property type="entry name" value="DEGV DOMAIN-CONTAINING PROTEIN DR_1986-RELATED"/>
    <property type="match status" value="1"/>
</dbReference>
<comment type="caution">
    <text evidence="2">The sequence shown here is derived from an EMBL/GenBank/DDBJ whole genome shotgun (WGS) entry which is preliminary data.</text>
</comment>
<accession>A0A1G1W085</accession>
<evidence type="ECO:0008006" key="4">
    <source>
        <dbReference type="Google" id="ProtNLM"/>
    </source>
</evidence>
<dbReference type="Pfam" id="PF02645">
    <property type="entry name" value="DegV"/>
    <property type="match status" value="1"/>
</dbReference>
<sequence>MASIKLVVDSGAGLPPDLLKQHNIGVIPLQVLVDGMNYLEGSQAGNISVSQITAAQRENKEVKTAAPPPGIAKQVFESIVDEQGIKDIVALTLPKHSSGVFDSIKTGAQSLLTDRPADGLHIEVVDSYSTAMGMGLLALRLAGEIEKGVGLDNAVAMAESWRHNIFVCAALETTEYADKHGRVDGLLLVVNSVLKLHPTIILLPNEKPKRFGIPHRAMKAACNALVDKVVERWPEKAGQGRLSVIKTDDEGRARYVAESLSARLGVPIGEIIMAEASAIIIGQAGYGAVGIAVDCGRPVGTL</sequence>
<reference evidence="2 3" key="1">
    <citation type="journal article" date="2016" name="Nat. Commun.">
        <title>Thousands of microbial genomes shed light on interconnected biogeochemical processes in an aquifer system.</title>
        <authorList>
            <person name="Anantharaman K."/>
            <person name="Brown C.T."/>
            <person name="Hug L.A."/>
            <person name="Sharon I."/>
            <person name="Castelle C.J."/>
            <person name="Probst A.J."/>
            <person name="Thomas B.C."/>
            <person name="Singh A."/>
            <person name="Wilkins M.J."/>
            <person name="Karaoz U."/>
            <person name="Brodie E.L."/>
            <person name="Williams K.H."/>
            <person name="Hubbard S.S."/>
            <person name="Banfield J.F."/>
        </authorList>
    </citation>
    <scope>NUCLEOTIDE SEQUENCE [LARGE SCALE GENOMIC DNA]</scope>
</reference>
<name>A0A1G1W085_9BACT</name>
<dbReference type="NCBIfam" id="TIGR00762">
    <property type="entry name" value="DegV"/>
    <property type="match status" value="1"/>
</dbReference>
<evidence type="ECO:0000313" key="2">
    <source>
        <dbReference type="EMBL" id="OGY21043.1"/>
    </source>
</evidence>
<dbReference type="InterPro" id="IPR050270">
    <property type="entry name" value="DegV_domain_contain"/>
</dbReference>
<dbReference type="Gene3D" id="3.40.50.10170">
    <property type="match status" value="1"/>
</dbReference>
<organism evidence="2 3">
    <name type="scientific">Candidatus Woykebacteria bacterium GWA1_44_8</name>
    <dbReference type="NCBI Taxonomy" id="1802591"/>
    <lineage>
        <taxon>Bacteria</taxon>
        <taxon>Candidatus Woykeibacteriota</taxon>
    </lineage>
</organism>
<dbReference type="EMBL" id="MHCN01000018">
    <property type="protein sequence ID" value="OGY21043.1"/>
    <property type="molecule type" value="Genomic_DNA"/>
</dbReference>
<dbReference type="AlphaFoldDB" id="A0A1G1W085"/>
<dbReference type="Proteomes" id="UP000176299">
    <property type="component" value="Unassembled WGS sequence"/>
</dbReference>
<proteinExistence type="predicted"/>
<dbReference type="SUPFAM" id="SSF82549">
    <property type="entry name" value="DAK1/DegV-like"/>
    <property type="match status" value="1"/>
</dbReference>
<evidence type="ECO:0000313" key="3">
    <source>
        <dbReference type="Proteomes" id="UP000176299"/>
    </source>
</evidence>